<dbReference type="EMBL" id="QKYT01001254">
    <property type="protein sequence ID" value="RIA79535.1"/>
    <property type="molecule type" value="Genomic_DNA"/>
</dbReference>
<feature type="compositionally biased region" description="Basic and acidic residues" evidence="1">
    <location>
        <begin position="1"/>
        <end position="12"/>
    </location>
</feature>
<protein>
    <submittedName>
        <fullName evidence="2">Uncharacterized protein</fullName>
    </submittedName>
</protein>
<evidence type="ECO:0000313" key="2">
    <source>
        <dbReference type="EMBL" id="RIA79535.1"/>
    </source>
</evidence>
<accession>A0A397S5E0</accession>
<proteinExistence type="predicted"/>
<comment type="caution">
    <text evidence="2">The sequence shown here is derived from an EMBL/GenBank/DDBJ whole genome shotgun (WGS) entry which is preliminary data.</text>
</comment>
<evidence type="ECO:0000256" key="1">
    <source>
        <dbReference type="SAM" id="MobiDB-lite"/>
    </source>
</evidence>
<dbReference type="AlphaFoldDB" id="A0A397S5E0"/>
<evidence type="ECO:0000313" key="3">
    <source>
        <dbReference type="Proteomes" id="UP000265703"/>
    </source>
</evidence>
<reference evidence="2 3" key="1">
    <citation type="submission" date="2018-06" db="EMBL/GenBank/DDBJ databases">
        <title>Comparative genomics reveals the genomic features of Rhizophagus irregularis, R. cerebriforme, R. diaphanum and Gigaspora rosea, and their symbiotic lifestyle signature.</title>
        <authorList>
            <person name="Morin E."/>
            <person name="San Clemente H."/>
            <person name="Chen E.C.H."/>
            <person name="De La Providencia I."/>
            <person name="Hainaut M."/>
            <person name="Kuo A."/>
            <person name="Kohler A."/>
            <person name="Murat C."/>
            <person name="Tang N."/>
            <person name="Roy S."/>
            <person name="Loubradou J."/>
            <person name="Henrissat B."/>
            <person name="Grigoriev I.V."/>
            <person name="Corradi N."/>
            <person name="Roux C."/>
            <person name="Martin F.M."/>
        </authorList>
    </citation>
    <scope>NUCLEOTIDE SEQUENCE [LARGE SCALE GENOMIC DNA]</scope>
    <source>
        <strain evidence="2 3">DAOM 227022</strain>
    </source>
</reference>
<dbReference type="Proteomes" id="UP000265703">
    <property type="component" value="Unassembled WGS sequence"/>
</dbReference>
<keyword evidence="3" id="KW-1185">Reference proteome</keyword>
<sequence>MEKDVVMKKEVVKEEDEMNIDQHKSHHGKKGKCEKTNIEYSAPITIIDDSSSIQEVERDFD</sequence>
<gene>
    <name evidence="2" type="ORF">C1645_840483</name>
</gene>
<name>A0A397S5E0_9GLOM</name>
<feature type="region of interest" description="Disordered" evidence="1">
    <location>
        <begin position="1"/>
        <end position="36"/>
    </location>
</feature>
<organism evidence="2 3">
    <name type="scientific">Glomus cerebriforme</name>
    <dbReference type="NCBI Taxonomy" id="658196"/>
    <lineage>
        <taxon>Eukaryota</taxon>
        <taxon>Fungi</taxon>
        <taxon>Fungi incertae sedis</taxon>
        <taxon>Mucoromycota</taxon>
        <taxon>Glomeromycotina</taxon>
        <taxon>Glomeromycetes</taxon>
        <taxon>Glomerales</taxon>
        <taxon>Glomeraceae</taxon>
        <taxon>Glomus</taxon>
    </lineage>
</organism>